<gene>
    <name evidence="5" type="ORF">CBYS24578_00011048</name>
</gene>
<dbReference type="PANTHER" id="PTHR37534">
    <property type="entry name" value="TRANSCRIPTIONAL ACTIVATOR PROTEIN UGA3"/>
    <property type="match status" value="1"/>
</dbReference>
<evidence type="ECO:0000313" key="5">
    <source>
        <dbReference type="EMBL" id="CAG9982772.1"/>
    </source>
</evidence>
<feature type="compositionally biased region" description="Polar residues" evidence="3">
    <location>
        <begin position="64"/>
        <end position="78"/>
    </location>
</feature>
<dbReference type="Gene3D" id="4.10.240.10">
    <property type="entry name" value="Zn(2)-C6 fungal-type DNA-binding domain"/>
    <property type="match status" value="1"/>
</dbReference>
<reference evidence="6" key="1">
    <citation type="submission" date="2019-06" db="EMBL/GenBank/DDBJ databases">
        <authorList>
            <person name="Broberg M."/>
        </authorList>
    </citation>
    <scope>NUCLEOTIDE SEQUENCE [LARGE SCALE GENOMIC DNA]</scope>
</reference>
<dbReference type="PANTHER" id="PTHR37534:SF11">
    <property type="entry name" value="ZN(II)2CYS6 TRANSCRIPTION FACTOR (EUROFUNG)"/>
    <property type="match status" value="1"/>
</dbReference>
<name>A0A9N9UA26_9HYPO</name>
<evidence type="ECO:0000256" key="2">
    <source>
        <dbReference type="ARBA" id="ARBA00023242"/>
    </source>
</evidence>
<dbReference type="EMBL" id="CABFNO020001350">
    <property type="protein sequence ID" value="CAG9982772.1"/>
    <property type="molecule type" value="Genomic_DNA"/>
</dbReference>
<dbReference type="PROSITE" id="PS00463">
    <property type="entry name" value="ZN2_CY6_FUNGAL_1"/>
    <property type="match status" value="1"/>
</dbReference>
<dbReference type="GO" id="GO:0045944">
    <property type="term" value="P:positive regulation of transcription by RNA polymerase II"/>
    <property type="evidence" value="ECO:0007669"/>
    <property type="project" value="TreeGrafter"/>
</dbReference>
<evidence type="ECO:0000256" key="3">
    <source>
        <dbReference type="SAM" id="MobiDB-lite"/>
    </source>
</evidence>
<dbReference type="GO" id="GO:0000981">
    <property type="term" value="F:DNA-binding transcription factor activity, RNA polymerase II-specific"/>
    <property type="evidence" value="ECO:0007669"/>
    <property type="project" value="InterPro"/>
</dbReference>
<comment type="caution">
    <text evidence="5">The sequence shown here is derived from an EMBL/GenBank/DDBJ whole genome shotgun (WGS) entry which is preliminary data.</text>
</comment>
<dbReference type="GO" id="GO:0000976">
    <property type="term" value="F:transcription cis-regulatory region binding"/>
    <property type="evidence" value="ECO:0007669"/>
    <property type="project" value="TreeGrafter"/>
</dbReference>
<dbReference type="Pfam" id="PF11951">
    <property type="entry name" value="Fungal_trans_2"/>
    <property type="match status" value="1"/>
</dbReference>
<accession>A0A9N9UA26</accession>
<sequence>MPNGPRSRNGCAACKSQRLKCNENWPSCGRCTRLSLPCSGPIVRVRWSHKHQTSHRDNNESRQKTMQVNQTAQPTRTGPSDLPDRPEGTASNESFSSLRSIHVPSVTDASVISLQDSFPPPRNGHDSDAWIEETFCDTMHEFIPFGLGPNTAAIPIQTPTLLHADDTFDAALETAEPNSRDLLHGERGDLASPAASLQTSEAPGMTRPAVISSQALQALEIPQPYTLSQIDPPFNDHGTLLVEYYFRDTAAILALFDSEMNPFRSIVSRLWASSELIYYTMQSMAASFLSNIYPQLLGTGSFFRGKAISLLKGLNDSAIDEETLVAIFMIGGTASWFNVNDIGFEYFRLLKMHVQKMTASDRLSSRGESQSFFQNTLAGWEMFLAFVVDDDDDLFHGDASGGLESSSLFPMVQIPHPVTGVAHEIHTHLARVGRLVRKNRRRAISKHFYTHDSVLAVMRELDEAAELEKTLTSLQVPLESTIVQTGDTQTPNWHLTTLADLYRLVGLIQLYQVFPDTLESGMKYQNFPFEENDTWAKISALEAEERLRQLTLAAVDTLRSIPAESGTKDFHPFLVVAVCSGLTLPMVGASTSTTATAGLDNFLPLTAAPVHRARGFLRSRLQLLMHSLPKIPVQRCIDIVEATWAESDNRHANSQSRPAYWMDVMMQNNWETFMA</sequence>
<reference evidence="5 6" key="2">
    <citation type="submission" date="2021-10" db="EMBL/GenBank/DDBJ databases">
        <authorList>
            <person name="Piombo E."/>
        </authorList>
    </citation>
    <scope>NUCLEOTIDE SEQUENCE [LARGE SCALE GENOMIC DNA]</scope>
</reference>
<comment type="subcellular location">
    <subcellularLocation>
        <location evidence="1">Nucleus</location>
    </subcellularLocation>
</comment>
<evidence type="ECO:0000313" key="6">
    <source>
        <dbReference type="Proteomes" id="UP000754883"/>
    </source>
</evidence>
<organism evidence="5 6">
    <name type="scientific">Clonostachys byssicola</name>
    <dbReference type="NCBI Taxonomy" id="160290"/>
    <lineage>
        <taxon>Eukaryota</taxon>
        <taxon>Fungi</taxon>
        <taxon>Dikarya</taxon>
        <taxon>Ascomycota</taxon>
        <taxon>Pezizomycotina</taxon>
        <taxon>Sordariomycetes</taxon>
        <taxon>Hypocreomycetidae</taxon>
        <taxon>Hypocreales</taxon>
        <taxon>Bionectriaceae</taxon>
        <taxon>Clonostachys</taxon>
    </lineage>
</organism>
<dbReference type="AlphaFoldDB" id="A0A9N9UA26"/>
<protein>
    <recommendedName>
        <fullName evidence="4">Zn(2)-C6 fungal-type domain-containing protein</fullName>
    </recommendedName>
</protein>
<feature type="compositionally biased region" description="Basic and acidic residues" evidence="3">
    <location>
        <begin position="54"/>
        <end position="63"/>
    </location>
</feature>
<dbReference type="GO" id="GO:0008270">
    <property type="term" value="F:zinc ion binding"/>
    <property type="evidence" value="ECO:0007669"/>
    <property type="project" value="InterPro"/>
</dbReference>
<dbReference type="Proteomes" id="UP000754883">
    <property type="component" value="Unassembled WGS sequence"/>
</dbReference>
<dbReference type="OrthoDB" id="4835445at2759"/>
<dbReference type="InterPro" id="IPR021858">
    <property type="entry name" value="Fun_TF"/>
</dbReference>
<feature type="domain" description="Zn(2)-C6 fungal-type" evidence="4">
    <location>
        <begin position="10"/>
        <end position="39"/>
    </location>
</feature>
<evidence type="ECO:0000259" key="4">
    <source>
        <dbReference type="PROSITE" id="PS50048"/>
    </source>
</evidence>
<evidence type="ECO:0000256" key="1">
    <source>
        <dbReference type="ARBA" id="ARBA00004123"/>
    </source>
</evidence>
<dbReference type="SMART" id="SM00066">
    <property type="entry name" value="GAL4"/>
    <property type="match status" value="1"/>
</dbReference>
<dbReference type="GO" id="GO:0005634">
    <property type="term" value="C:nucleus"/>
    <property type="evidence" value="ECO:0007669"/>
    <property type="project" value="UniProtKB-SubCell"/>
</dbReference>
<keyword evidence="6" id="KW-1185">Reference proteome</keyword>
<dbReference type="CDD" id="cd00067">
    <property type="entry name" value="GAL4"/>
    <property type="match status" value="1"/>
</dbReference>
<feature type="compositionally biased region" description="Polar residues" evidence="3">
    <location>
        <begin position="89"/>
        <end position="98"/>
    </location>
</feature>
<proteinExistence type="predicted"/>
<keyword evidence="2" id="KW-0539">Nucleus</keyword>
<dbReference type="InterPro" id="IPR036864">
    <property type="entry name" value="Zn2-C6_fun-type_DNA-bd_sf"/>
</dbReference>
<dbReference type="PROSITE" id="PS50048">
    <property type="entry name" value="ZN2_CY6_FUNGAL_2"/>
    <property type="match status" value="1"/>
</dbReference>
<feature type="region of interest" description="Disordered" evidence="3">
    <location>
        <begin position="48"/>
        <end position="98"/>
    </location>
</feature>
<dbReference type="Pfam" id="PF00172">
    <property type="entry name" value="Zn_clus"/>
    <property type="match status" value="1"/>
</dbReference>
<dbReference type="InterPro" id="IPR001138">
    <property type="entry name" value="Zn2Cys6_DnaBD"/>
</dbReference>
<dbReference type="SUPFAM" id="SSF57701">
    <property type="entry name" value="Zn2/Cys6 DNA-binding domain"/>
    <property type="match status" value="1"/>
</dbReference>